<proteinExistence type="predicted"/>
<keyword evidence="1 2" id="KW-0175">Coiled coil</keyword>
<evidence type="ECO:0000256" key="3">
    <source>
        <dbReference type="SAM" id="MobiDB-lite"/>
    </source>
</evidence>
<feature type="region of interest" description="Disordered" evidence="3">
    <location>
        <begin position="497"/>
        <end position="519"/>
    </location>
</feature>
<evidence type="ECO:0000313" key="4">
    <source>
        <dbReference type="EMBL" id="RYR49664.1"/>
    </source>
</evidence>
<comment type="caution">
    <text evidence="4">The sequence shown here is derived from an EMBL/GenBank/DDBJ whole genome shotgun (WGS) entry which is preliminary data.</text>
</comment>
<sequence>MDQIETSGAKGASPLVPRTSNNTEYDLINARQGSHTNMGEGIGAALGSVSEGNYSHSEDTCINRVICNNSTIGISHSSKQNEDKNELFLAEFQNLVKEVEFGATLDRKSSEKDVEATACVSHEKDDYEKEVTKLKNIISMLQEREHSLEVQLLECCGLREQQKSVKELQNRLKISNMEAKMFSLKVQTLQSENHRLQEQVTDHAKVVAELEATKAKVELLQKKLKHEAEHNREQIIILQHRVSKLQEQEQECKAVYCDHDIQLKLQDLESEVEVLRQSNFRLQLENSELAQRLDSTQILANAVLEEAEGDTRKEDIERLRQENERLMKEMEQLQADRCSDVEELVYLRWINACLRYELRNYQPQPGKTVAKDLSRSLSPTSEKKAKKLILEYANSNGEGNIVDFDLDQWFSSQGSSLTDSGEYDDSSSMDNSSTARTNTTGKTKIFSKLRRILHGKDSQVSSQANSGAQSRRSEFTTPTVTSRASFDLSVLTRMKQSDRRNSDSFVLGGSSKISPRGEASDLEKYAKALEDSSASARHQRRRRATSYS</sequence>
<accession>A0A445CFG2</accession>
<dbReference type="STRING" id="3818.A0A445CFG2"/>
<feature type="compositionally biased region" description="Polar residues" evidence="3">
    <location>
        <begin position="428"/>
        <end position="441"/>
    </location>
</feature>
<dbReference type="InterPro" id="IPR040265">
    <property type="entry name" value="CHUP1/IPGA1-like"/>
</dbReference>
<dbReference type="PANTHER" id="PTHR31342">
    <property type="entry name" value="PROTEIN CHUP1, CHLOROPLASTIC"/>
    <property type="match status" value="1"/>
</dbReference>
<dbReference type="Proteomes" id="UP000289738">
    <property type="component" value="Chromosome A07"/>
</dbReference>
<name>A0A445CFG2_ARAHY</name>
<feature type="compositionally biased region" description="Basic residues" evidence="3">
    <location>
        <begin position="537"/>
        <end position="548"/>
    </location>
</feature>
<dbReference type="GO" id="GO:0055028">
    <property type="term" value="C:cortical microtubule"/>
    <property type="evidence" value="ECO:0007669"/>
    <property type="project" value="TreeGrafter"/>
</dbReference>
<feature type="compositionally biased region" description="Polar residues" evidence="3">
    <location>
        <begin position="458"/>
        <end position="479"/>
    </location>
</feature>
<feature type="coiled-coil region" evidence="2">
    <location>
        <begin position="124"/>
        <end position="230"/>
    </location>
</feature>
<feature type="region of interest" description="Disordered" evidence="3">
    <location>
        <begin position="417"/>
        <end position="441"/>
    </location>
</feature>
<gene>
    <name evidence="4" type="ORF">Ahy_A07g036193</name>
</gene>
<feature type="region of interest" description="Disordered" evidence="3">
    <location>
        <begin position="529"/>
        <end position="548"/>
    </location>
</feature>
<dbReference type="PANTHER" id="PTHR31342:SF59">
    <property type="entry name" value="PUTATIVE-RELATED"/>
    <property type="match status" value="1"/>
</dbReference>
<protein>
    <recommendedName>
        <fullName evidence="6">Protein CHUP1</fullName>
    </recommendedName>
</protein>
<evidence type="ECO:0000313" key="5">
    <source>
        <dbReference type="Proteomes" id="UP000289738"/>
    </source>
</evidence>
<dbReference type="EMBL" id="SDMP01000007">
    <property type="protein sequence ID" value="RYR49664.1"/>
    <property type="molecule type" value="Genomic_DNA"/>
</dbReference>
<dbReference type="AlphaFoldDB" id="A0A445CFG2"/>
<feature type="region of interest" description="Disordered" evidence="3">
    <location>
        <begin position="1"/>
        <end position="21"/>
    </location>
</feature>
<organism evidence="4 5">
    <name type="scientific">Arachis hypogaea</name>
    <name type="common">Peanut</name>
    <dbReference type="NCBI Taxonomy" id="3818"/>
    <lineage>
        <taxon>Eukaryota</taxon>
        <taxon>Viridiplantae</taxon>
        <taxon>Streptophyta</taxon>
        <taxon>Embryophyta</taxon>
        <taxon>Tracheophyta</taxon>
        <taxon>Spermatophyta</taxon>
        <taxon>Magnoliopsida</taxon>
        <taxon>eudicotyledons</taxon>
        <taxon>Gunneridae</taxon>
        <taxon>Pentapetalae</taxon>
        <taxon>rosids</taxon>
        <taxon>fabids</taxon>
        <taxon>Fabales</taxon>
        <taxon>Fabaceae</taxon>
        <taxon>Papilionoideae</taxon>
        <taxon>50 kb inversion clade</taxon>
        <taxon>dalbergioids sensu lato</taxon>
        <taxon>Dalbergieae</taxon>
        <taxon>Pterocarpus clade</taxon>
        <taxon>Arachis</taxon>
    </lineage>
</organism>
<dbReference type="GO" id="GO:0072699">
    <property type="term" value="P:protein localization to cortical microtubule cytoskeleton"/>
    <property type="evidence" value="ECO:0007669"/>
    <property type="project" value="TreeGrafter"/>
</dbReference>
<reference evidence="4 5" key="1">
    <citation type="submission" date="2019-01" db="EMBL/GenBank/DDBJ databases">
        <title>Sequencing of cultivated peanut Arachis hypogaea provides insights into genome evolution and oil improvement.</title>
        <authorList>
            <person name="Chen X."/>
        </authorList>
    </citation>
    <scope>NUCLEOTIDE SEQUENCE [LARGE SCALE GENOMIC DNA]</scope>
    <source>
        <strain evidence="5">cv. Fuhuasheng</strain>
        <tissue evidence="4">Leaves</tissue>
    </source>
</reference>
<evidence type="ECO:0008006" key="6">
    <source>
        <dbReference type="Google" id="ProtNLM"/>
    </source>
</evidence>
<keyword evidence="5" id="KW-1185">Reference proteome</keyword>
<evidence type="ECO:0000256" key="2">
    <source>
        <dbReference type="SAM" id="Coils"/>
    </source>
</evidence>
<feature type="region of interest" description="Disordered" evidence="3">
    <location>
        <begin position="456"/>
        <end position="479"/>
    </location>
</feature>
<evidence type="ECO:0000256" key="1">
    <source>
        <dbReference type="ARBA" id="ARBA00023054"/>
    </source>
</evidence>
<feature type="coiled-coil region" evidence="2">
    <location>
        <begin position="309"/>
        <end position="336"/>
    </location>
</feature>